<name>A0ABW8FSC5_9ACTN</name>
<keyword evidence="2 5" id="KW-0479">Metal-binding</keyword>
<keyword evidence="1 5" id="KW-0808">Transferase</keyword>
<evidence type="ECO:0000256" key="3">
    <source>
        <dbReference type="ARBA" id="ARBA00022842"/>
    </source>
</evidence>
<comment type="cofactor">
    <cofactor evidence="5">
        <name>Mg(2+)</name>
        <dbReference type="ChEBI" id="CHEBI:18420"/>
    </cofactor>
    <text evidence="5">Binds 2 magnesium ions per subunit.</text>
</comment>
<gene>
    <name evidence="6" type="primary">uppS</name>
    <name evidence="6" type="ORF">ACIP2Z_39355</name>
</gene>
<feature type="binding site" evidence="5">
    <location>
        <begin position="28"/>
        <end position="31"/>
    </location>
    <ligand>
        <name>substrate</name>
    </ligand>
</feature>
<dbReference type="PANTHER" id="PTHR10291">
    <property type="entry name" value="DEHYDRODOLICHYL DIPHOSPHATE SYNTHASE FAMILY MEMBER"/>
    <property type="match status" value="1"/>
</dbReference>
<dbReference type="SUPFAM" id="SSF64005">
    <property type="entry name" value="Undecaprenyl diphosphate synthase"/>
    <property type="match status" value="1"/>
</dbReference>
<feature type="binding site" evidence="5">
    <location>
        <position position="76"/>
    </location>
    <ligand>
        <name>substrate</name>
    </ligand>
</feature>
<keyword evidence="7" id="KW-1185">Reference proteome</keyword>
<keyword evidence="3 5" id="KW-0460">Magnesium</keyword>
<dbReference type="EMBL" id="JBIVGG010000022">
    <property type="protein sequence ID" value="MFJ4084990.1"/>
    <property type="molecule type" value="Genomic_DNA"/>
</dbReference>
<dbReference type="PANTHER" id="PTHR10291:SF43">
    <property type="entry name" value="DEHYDRODOLICHYL DIPHOSPHATE SYNTHASE COMPLEX SUBUNIT DHDDS"/>
    <property type="match status" value="1"/>
</dbReference>
<proteinExistence type="inferred from homology"/>
<evidence type="ECO:0000256" key="4">
    <source>
        <dbReference type="ARBA" id="ARBA00038453"/>
    </source>
</evidence>
<dbReference type="InterPro" id="IPR036424">
    <property type="entry name" value="UPP_synth-like_sf"/>
</dbReference>
<dbReference type="RefSeq" id="WP_402076344.1">
    <property type="nucleotide sequence ID" value="NZ_JBIVGG010000022.1"/>
</dbReference>
<evidence type="ECO:0000313" key="7">
    <source>
        <dbReference type="Proteomes" id="UP001617511"/>
    </source>
</evidence>
<dbReference type="InterPro" id="IPR001441">
    <property type="entry name" value="UPP_synth-like"/>
</dbReference>
<dbReference type="NCBIfam" id="TIGR00055">
    <property type="entry name" value="uppS"/>
    <property type="match status" value="1"/>
</dbReference>
<feature type="binding site" evidence="5">
    <location>
        <position position="187"/>
    </location>
    <ligand>
        <name>substrate</name>
    </ligand>
</feature>
<comment type="subunit">
    <text evidence="5">Homodimer.</text>
</comment>
<evidence type="ECO:0000313" key="6">
    <source>
        <dbReference type="EMBL" id="MFJ4084990.1"/>
    </source>
</evidence>
<accession>A0ABW8FSC5</accession>
<evidence type="ECO:0000256" key="5">
    <source>
        <dbReference type="HAMAP-Rule" id="MF_01139"/>
    </source>
</evidence>
<comment type="caution">
    <text evidence="5">Lacks conserved residue(s) required for the propagation of feature annotation.</text>
</comment>
<dbReference type="CDD" id="cd00475">
    <property type="entry name" value="Cis_IPPS"/>
    <property type="match status" value="1"/>
</dbReference>
<feature type="binding site" evidence="5">
    <location>
        <position position="78"/>
    </location>
    <ligand>
        <name>substrate</name>
    </ligand>
</feature>
<comment type="similarity">
    <text evidence="4">Belongs to the UPP synthase family. Z-FPP synthase subfamily.</text>
</comment>
<dbReference type="Gene3D" id="3.40.1180.10">
    <property type="entry name" value="Decaprenyl diphosphate synthase-like"/>
    <property type="match status" value="1"/>
</dbReference>
<organism evidence="6 7">
    <name type="scientific">Streptomyces iakyrus</name>
    <dbReference type="NCBI Taxonomy" id="68219"/>
    <lineage>
        <taxon>Bacteria</taxon>
        <taxon>Bacillati</taxon>
        <taxon>Actinomycetota</taxon>
        <taxon>Actinomycetes</taxon>
        <taxon>Kitasatosporales</taxon>
        <taxon>Streptomycetaceae</taxon>
        <taxon>Streptomyces</taxon>
    </lineage>
</organism>
<dbReference type="HAMAP" id="MF_01139">
    <property type="entry name" value="ISPT"/>
    <property type="match status" value="1"/>
</dbReference>
<feature type="binding site" evidence="5">
    <location>
        <position position="27"/>
    </location>
    <ligand>
        <name>Mg(2+)</name>
        <dbReference type="ChEBI" id="CHEBI:18420"/>
    </ligand>
</feature>
<feature type="binding site" evidence="5">
    <location>
        <begin position="193"/>
        <end position="195"/>
    </location>
    <ligand>
        <name>substrate</name>
    </ligand>
</feature>
<comment type="function">
    <text evidence="5">Catalyzes the condensation of isopentenyl diphosphate (IPP) with allylic pyrophosphates generating different type of terpenoids.</text>
</comment>
<evidence type="ECO:0000256" key="1">
    <source>
        <dbReference type="ARBA" id="ARBA00022679"/>
    </source>
</evidence>
<dbReference type="EC" id="2.5.1.-" evidence="5"/>
<feature type="active site" description="Proton acceptor" evidence="5">
    <location>
        <position position="75"/>
    </location>
</feature>
<dbReference type="Pfam" id="PF01255">
    <property type="entry name" value="Prenyltransf"/>
    <property type="match status" value="1"/>
</dbReference>
<comment type="caution">
    <text evidence="6">The sequence shown here is derived from an EMBL/GenBank/DDBJ whole genome shotgun (WGS) entry which is preliminary data.</text>
</comment>
<protein>
    <recommendedName>
        <fullName evidence="5">Isoprenyl transferase</fullName>
        <ecNumber evidence="5">2.5.1.-</ecNumber>
    </recommendedName>
</protein>
<dbReference type="Proteomes" id="UP001617511">
    <property type="component" value="Unassembled WGS sequence"/>
</dbReference>
<feature type="binding site" evidence="5">
    <location>
        <position position="32"/>
    </location>
    <ligand>
        <name>substrate</name>
    </ligand>
</feature>
<dbReference type="InterPro" id="IPR018520">
    <property type="entry name" value="UPP_synth-like_CS"/>
</dbReference>
<dbReference type="PROSITE" id="PS01066">
    <property type="entry name" value="UPP_SYNTHASE"/>
    <property type="match status" value="1"/>
</dbReference>
<sequence>MTTSDRLAPLPSVALNHLPRHIAFIADGNRRWATRQGLSIETGYEAGTAAVHRAIAQCRTLGVQVASVFIISERNFDRAPEHLGPLVKVTCQLVRKAAADADGPVRIIGQLDRAPQPLVDTIRKAEAQTRHLTGMTVNLGIGYDGRGDIERAARTAALLNAGNDTAALGISQHLATAEQPDPDLVIRTSGERRLSGFLLWQSADATLHFDDRMWPEWDTTALLEALAVHAAQTRTFGR</sequence>
<evidence type="ECO:0000256" key="2">
    <source>
        <dbReference type="ARBA" id="ARBA00022723"/>
    </source>
</evidence>
<dbReference type="GO" id="GO:0016740">
    <property type="term" value="F:transferase activity"/>
    <property type="evidence" value="ECO:0007669"/>
    <property type="project" value="UniProtKB-KW"/>
</dbReference>
<reference evidence="6 7" key="1">
    <citation type="submission" date="2024-10" db="EMBL/GenBank/DDBJ databases">
        <title>The Natural Products Discovery Center: Release of the First 8490 Sequenced Strains for Exploring Actinobacteria Biosynthetic Diversity.</title>
        <authorList>
            <person name="Kalkreuter E."/>
            <person name="Kautsar S.A."/>
            <person name="Yang D."/>
            <person name="Bader C.D."/>
            <person name="Teijaro C.N."/>
            <person name="Fluegel L."/>
            <person name="Davis C.M."/>
            <person name="Simpson J.R."/>
            <person name="Lauterbach L."/>
            <person name="Steele A.D."/>
            <person name="Gui C."/>
            <person name="Meng S."/>
            <person name="Li G."/>
            <person name="Viehrig K."/>
            <person name="Ye F."/>
            <person name="Su P."/>
            <person name="Kiefer A.F."/>
            <person name="Nichols A."/>
            <person name="Cepeda A.J."/>
            <person name="Yan W."/>
            <person name="Fan B."/>
            <person name="Jiang Y."/>
            <person name="Adhikari A."/>
            <person name="Zheng C.-J."/>
            <person name="Schuster L."/>
            <person name="Cowan T.M."/>
            <person name="Smanski M.J."/>
            <person name="Chevrette M.G."/>
            <person name="De Carvalho L.P.S."/>
            <person name="Shen B."/>
        </authorList>
    </citation>
    <scope>NUCLEOTIDE SEQUENCE [LARGE SCALE GENOMIC DNA]</scope>
    <source>
        <strain evidence="6 7">NPDC089932</strain>
    </source>
</reference>
<feature type="active site" evidence="5">
    <location>
        <position position="27"/>
    </location>
</feature>